<dbReference type="AlphaFoldDB" id="A0AAV4ZA55"/>
<dbReference type="Proteomes" id="UP001055307">
    <property type="component" value="Unassembled WGS sequence"/>
</dbReference>
<feature type="domain" description="Isochorismatase-like" evidence="2">
    <location>
        <begin position="23"/>
        <end position="161"/>
    </location>
</feature>
<keyword evidence="4" id="KW-1185">Reference proteome</keyword>
<dbReference type="CDD" id="cd01014">
    <property type="entry name" value="nicotinamidase_related"/>
    <property type="match status" value="1"/>
</dbReference>
<dbReference type="RefSeq" id="WP_056144559.1">
    <property type="nucleotide sequence ID" value="NZ_BPQF01000015.1"/>
</dbReference>
<organism evidence="3 4">
    <name type="scientific">Methylobacterium bullatum</name>
    <dbReference type="NCBI Taxonomy" id="570505"/>
    <lineage>
        <taxon>Bacteria</taxon>
        <taxon>Pseudomonadati</taxon>
        <taxon>Pseudomonadota</taxon>
        <taxon>Alphaproteobacteria</taxon>
        <taxon>Hyphomicrobiales</taxon>
        <taxon>Methylobacteriaceae</taxon>
        <taxon>Methylobacterium</taxon>
    </lineage>
</organism>
<dbReference type="Pfam" id="PF00857">
    <property type="entry name" value="Isochorismatase"/>
    <property type="match status" value="1"/>
</dbReference>
<evidence type="ECO:0000313" key="3">
    <source>
        <dbReference type="EMBL" id="GJD40628.1"/>
    </source>
</evidence>
<reference evidence="3" key="2">
    <citation type="submission" date="2021-08" db="EMBL/GenBank/DDBJ databases">
        <authorList>
            <person name="Tani A."/>
            <person name="Ola A."/>
            <person name="Ogura Y."/>
            <person name="Katsura K."/>
            <person name="Hayashi T."/>
        </authorList>
    </citation>
    <scope>NUCLEOTIDE SEQUENCE</scope>
    <source>
        <strain evidence="3">DSM 21893</strain>
    </source>
</reference>
<dbReference type="InterPro" id="IPR000868">
    <property type="entry name" value="Isochorismatase-like_dom"/>
</dbReference>
<sequence>MPDLKTLRDVSGLSPAPARLRASALIMIDLQNTYREGIMRLEQVEPAIRAARELLDRAREAGIPIVHIQHDAGQGSPYDISTAIGRISDEVAPQSGETVIVKNYPNAFVGTNLQNHLEESGVQSVLLAGFMTHMCINSTARGAFNLGFSPTVVASTTATRALPGPDGLVVSASALQAASLATLGDLFAVIAPGVGDIAD</sequence>
<dbReference type="InterPro" id="IPR036380">
    <property type="entry name" value="Isochorismatase-like_sf"/>
</dbReference>
<keyword evidence="1 3" id="KW-0378">Hydrolase</keyword>
<evidence type="ECO:0000313" key="4">
    <source>
        <dbReference type="Proteomes" id="UP001055307"/>
    </source>
</evidence>
<dbReference type="GO" id="GO:0016787">
    <property type="term" value="F:hydrolase activity"/>
    <property type="evidence" value="ECO:0007669"/>
    <property type="project" value="UniProtKB-KW"/>
</dbReference>
<dbReference type="Gene3D" id="3.40.50.850">
    <property type="entry name" value="Isochorismatase-like"/>
    <property type="match status" value="1"/>
</dbReference>
<gene>
    <name evidence="3" type="primary">sttH</name>
    <name evidence="3" type="ORF">OICFNHDK_3101</name>
</gene>
<reference evidence="3" key="1">
    <citation type="journal article" date="2016" name="Front. Microbiol.">
        <title>Genome Sequence of the Piezophilic, Mesophilic Sulfate-Reducing Bacterium Desulfovibrio indicus J2T.</title>
        <authorList>
            <person name="Cao J."/>
            <person name="Maignien L."/>
            <person name="Shao Z."/>
            <person name="Alain K."/>
            <person name="Jebbar M."/>
        </authorList>
    </citation>
    <scope>NUCLEOTIDE SEQUENCE</scope>
    <source>
        <strain evidence="3">DSM 21893</strain>
    </source>
</reference>
<name>A0AAV4ZA55_9HYPH</name>
<protein>
    <submittedName>
        <fullName evidence="3">Streptothricin hydrolase</fullName>
    </submittedName>
</protein>
<evidence type="ECO:0000256" key="1">
    <source>
        <dbReference type="ARBA" id="ARBA00022801"/>
    </source>
</evidence>
<accession>A0AAV4ZA55</accession>
<comment type="caution">
    <text evidence="3">The sequence shown here is derived from an EMBL/GenBank/DDBJ whole genome shotgun (WGS) entry which is preliminary data.</text>
</comment>
<dbReference type="PANTHER" id="PTHR43540:SF15">
    <property type="entry name" value="BLR5631 PROTEIN"/>
    <property type="match status" value="1"/>
</dbReference>
<evidence type="ECO:0000259" key="2">
    <source>
        <dbReference type="Pfam" id="PF00857"/>
    </source>
</evidence>
<dbReference type="SUPFAM" id="SSF52499">
    <property type="entry name" value="Isochorismatase-like hydrolases"/>
    <property type="match status" value="1"/>
</dbReference>
<dbReference type="PANTHER" id="PTHR43540">
    <property type="entry name" value="PEROXYUREIDOACRYLATE/UREIDOACRYLATE AMIDOHYDROLASE-RELATED"/>
    <property type="match status" value="1"/>
</dbReference>
<proteinExistence type="predicted"/>
<dbReference type="InterPro" id="IPR050272">
    <property type="entry name" value="Isochorismatase-like_hydrls"/>
</dbReference>
<dbReference type="EMBL" id="BPQF01000015">
    <property type="protein sequence ID" value="GJD40628.1"/>
    <property type="molecule type" value="Genomic_DNA"/>
</dbReference>